<dbReference type="Proteomes" id="UP000835052">
    <property type="component" value="Unassembled WGS sequence"/>
</dbReference>
<keyword evidence="3" id="KW-1185">Reference proteome</keyword>
<evidence type="ECO:0000313" key="2">
    <source>
        <dbReference type="EMBL" id="CAD6186677.1"/>
    </source>
</evidence>
<name>A0A8S1GSN8_9PELO</name>
<evidence type="ECO:0000313" key="3">
    <source>
        <dbReference type="Proteomes" id="UP000835052"/>
    </source>
</evidence>
<comment type="caution">
    <text evidence="2">The sequence shown here is derived from an EMBL/GenBank/DDBJ whole genome shotgun (WGS) entry which is preliminary data.</text>
</comment>
<dbReference type="AlphaFoldDB" id="A0A8S1GSN8"/>
<protein>
    <submittedName>
        <fullName evidence="2">Uncharacterized protein</fullName>
    </submittedName>
</protein>
<accession>A0A8S1GSN8</accession>
<evidence type="ECO:0000256" key="1">
    <source>
        <dbReference type="SAM" id="MobiDB-lite"/>
    </source>
</evidence>
<feature type="compositionally biased region" description="Low complexity" evidence="1">
    <location>
        <begin position="16"/>
        <end position="29"/>
    </location>
</feature>
<feature type="region of interest" description="Disordered" evidence="1">
    <location>
        <begin position="1"/>
        <end position="29"/>
    </location>
</feature>
<proteinExistence type="predicted"/>
<sequence length="86" mass="9614">MDYNRQPSVDFKPSECEFFPSSSPWSPPRRLSFSLAPEAAADALHPHHHHAEADAEEAAATLLHHQHTLVPQPEDTPSPENKKLNN</sequence>
<organism evidence="2 3">
    <name type="scientific">Caenorhabditis auriculariae</name>
    <dbReference type="NCBI Taxonomy" id="2777116"/>
    <lineage>
        <taxon>Eukaryota</taxon>
        <taxon>Metazoa</taxon>
        <taxon>Ecdysozoa</taxon>
        <taxon>Nematoda</taxon>
        <taxon>Chromadorea</taxon>
        <taxon>Rhabditida</taxon>
        <taxon>Rhabditina</taxon>
        <taxon>Rhabditomorpha</taxon>
        <taxon>Rhabditoidea</taxon>
        <taxon>Rhabditidae</taxon>
        <taxon>Peloderinae</taxon>
        <taxon>Caenorhabditis</taxon>
    </lineage>
</organism>
<reference evidence="2" key="1">
    <citation type="submission" date="2020-10" db="EMBL/GenBank/DDBJ databases">
        <authorList>
            <person name="Kikuchi T."/>
        </authorList>
    </citation>
    <scope>NUCLEOTIDE SEQUENCE</scope>
    <source>
        <strain evidence="2">NKZ352</strain>
    </source>
</reference>
<feature type="region of interest" description="Disordered" evidence="1">
    <location>
        <begin position="43"/>
        <end position="86"/>
    </location>
</feature>
<gene>
    <name evidence="2" type="ORF">CAUJ_LOCUS2596</name>
</gene>
<dbReference type="EMBL" id="CAJGYM010000005">
    <property type="protein sequence ID" value="CAD6186677.1"/>
    <property type="molecule type" value="Genomic_DNA"/>
</dbReference>